<evidence type="ECO:0000313" key="6">
    <source>
        <dbReference type="Proteomes" id="UP000095358"/>
    </source>
</evidence>
<dbReference type="Gene3D" id="4.10.1110.10">
    <property type="entry name" value="AN1-like Zinc finger"/>
    <property type="match status" value="1"/>
</dbReference>
<evidence type="ECO:0000256" key="3">
    <source>
        <dbReference type="ARBA" id="ARBA00022833"/>
    </source>
</evidence>
<dbReference type="Proteomes" id="UP000095358">
    <property type="component" value="Unassembled WGS sequence"/>
</dbReference>
<evidence type="ECO:0000259" key="4">
    <source>
        <dbReference type="SMART" id="SM00154"/>
    </source>
</evidence>
<gene>
    <name evidence="5" type="ORF">AWRI3580_g1438</name>
</gene>
<feature type="domain" description="AN1-type" evidence="4">
    <location>
        <begin position="46"/>
        <end position="86"/>
    </location>
</feature>
<dbReference type="SUPFAM" id="SSF118310">
    <property type="entry name" value="AN1-like Zinc finger"/>
    <property type="match status" value="1"/>
</dbReference>
<dbReference type="GO" id="GO:0008270">
    <property type="term" value="F:zinc ion binding"/>
    <property type="evidence" value="ECO:0007669"/>
    <property type="project" value="UniProtKB-KW"/>
</dbReference>
<proteinExistence type="predicted"/>
<dbReference type="EMBL" id="LPNN01000003">
    <property type="protein sequence ID" value="OEJ90427.1"/>
    <property type="molecule type" value="Genomic_DNA"/>
</dbReference>
<keyword evidence="1" id="KW-0479">Metal-binding</keyword>
<dbReference type="Pfam" id="PF01428">
    <property type="entry name" value="zf-AN1"/>
    <property type="match status" value="1"/>
</dbReference>
<protein>
    <submittedName>
        <fullName evidence="5">AN1-type zinc finger protein TMC1</fullName>
    </submittedName>
</protein>
<dbReference type="VEuPathDB" id="FungiDB:AWRI3580_g1438"/>
<evidence type="ECO:0000313" key="5">
    <source>
        <dbReference type="EMBL" id="OEJ90427.1"/>
    </source>
</evidence>
<evidence type="ECO:0000256" key="2">
    <source>
        <dbReference type="ARBA" id="ARBA00022771"/>
    </source>
</evidence>
<sequence length="113" mass="13111">MNAQPQDKELTLKDRTDSVSLADTNKVEVIKTIKQQQKSNKKKNICFKNKCKKTANKFTGSCQFCQNTYCTEHRLFEMHNCEQLNNAKKDLHKKNAEKLAKEQTTDNRVVNAF</sequence>
<comment type="caution">
    <text evidence="5">The sequence shown here is derived from an EMBL/GenBank/DDBJ whole genome shotgun (WGS) entry which is preliminary data.</text>
</comment>
<keyword evidence="2" id="KW-0863">Zinc-finger</keyword>
<accession>A0A1E5RU40</accession>
<dbReference type="OrthoDB" id="3973191at2759"/>
<dbReference type="SMART" id="SM00154">
    <property type="entry name" value="ZnF_AN1"/>
    <property type="match status" value="1"/>
</dbReference>
<keyword evidence="3" id="KW-0862">Zinc</keyword>
<organism evidence="5 6">
    <name type="scientific">Hanseniaspora uvarum</name>
    <name type="common">Yeast</name>
    <name type="synonym">Kloeckera apiculata</name>
    <dbReference type="NCBI Taxonomy" id="29833"/>
    <lineage>
        <taxon>Eukaryota</taxon>
        <taxon>Fungi</taxon>
        <taxon>Dikarya</taxon>
        <taxon>Ascomycota</taxon>
        <taxon>Saccharomycotina</taxon>
        <taxon>Saccharomycetes</taxon>
        <taxon>Saccharomycodales</taxon>
        <taxon>Saccharomycodaceae</taxon>
        <taxon>Hanseniaspora</taxon>
    </lineage>
</organism>
<dbReference type="InterPro" id="IPR035896">
    <property type="entry name" value="AN1-like_Znf"/>
</dbReference>
<name>A0A1E5RU40_HANUV</name>
<evidence type="ECO:0000256" key="1">
    <source>
        <dbReference type="ARBA" id="ARBA00022723"/>
    </source>
</evidence>
<reference evidence="6" key="1">
    <citation type="journal article" date="2016" name="Genome Announc.">
        <title>Genome sequences of three species of Hanseniaspora isolated from spontaneous wine fermentations.</title>
        <authorList>
            <person name="Sternes P.R."/>
            <person name="Lee D."/>
            <person name="Kutyna D.R."/>
            <person name="Borneman A.R."/>
        </authorList>
    </citation>
    <scope>NUCLEOTIDE SEQUENCE [LARGE SCALE GENOMIC DNA]</scope>
    <source>
        <strain evidence="6">AWRI3580</strain>
    </source>
</reference>
<dbReference type="InterPro" id="IPR000058">
    <property type="entry name" value="Znf_AN1"/>
</dbReference>
<keyword evidence="6" id="KW-1185">Reference proteome</keyword>
<dbReference type="AlphaFoldDB" id="A0A1E5RU40"/>
<dbReference type="STRING" id="29833.A0A1E5RU40"/>